<proteinExistence type="predicted"/>
<reference evidence="2 3" key="1">
    <citation type="journal article" date="2021" name="Sci. Rep.">
        <title>Chromosome anchoring in Senegalese sole (Solea senegalensis) reveals sex-associated markers and genome rearrangements in flatfish.</title>
        <authorList>
            <person name="Guerrero-Cozar I."/>
            <person name="Gomez-Garrido J."/>
            <person name="Berbel C."/>
            <person name="Martinez-Blanch J.F."/>
            <person name="Alioto T."/>
            <person name="Claros M.G."/>
            <person name="Gagnaire P.A."/>
            <person name="Manchado M."/>
        </authorList>
    </citation>
    <scope>NUCLEOTIDE SEQUENCE [LARGE SCALE GENOMIC DNA]</scope>
    <source>
        <strain evidence="2">Sse05_10M</strain>
    </source>
</reference>
<feature type="compositionally biased region" description="Polar residues" evidence="1">
    <location>
        <begin position="225"/>
        <end position="234"/>
    </location>
</feature>
<name>A0AAV6PYD0_SOLSE</name>
<dbReference type="EMBL" id="JAGKHQ010000020">
    <property type="protein sequence ID" value="KAG7479115.1"/>
    <property type="molecule type" value="Genomic_DNA"/>
</dbReference>
<feature type="region of interest" description="Disordered" evidence="1">
    <location>
        <begin position="182"/>
        <end position="234"/>
    </location>
</feature>
<sequence>MLLPALKRLDHAIHAELELLTLPGPFHLTLRMIWRAYAVQFMDNLIGLTRPELRNPGPSEELPAAVYWTFTSLSPISPGSFTQTSDREESHVLKVQKNKYTANTVDAFPPIADIFTCKMMGLRGFSPPPLIYRDYRFSKINCSSRGGLVRANDVITELQIASQIINCSTHILQGTIVITPPRRRWGDDNSPRLDGKTTGRVHAQIQTQEGAEETDTGSYHGPCPSSMTAVTQIS</sequence>
<gene>
    <name evidence="2" type="ORF">JOB18_018480</name>
</gene>
<organism evidence="2 3">
    <name type="scientific">Solea senegalensis</name>
    <name type="common">Senegalese sole</name>
    <dbReference type="NCBI Taxonomy" id="28829"/>
    <lineage>
        <taxon>Eukaryota</taxon>
        <taxon>Metazoa</taxon>
        <taxon>Chordata</taxon>
        <taxon>Craniata</taxon>
        <taxon>Vertebrata</taxon>
        <taxon>Euteleostomi</taxon>
        <taxon>Actinopterygii</taxon>
        <taxon>Neopterygii</taxon>
        <taxon>Teleostei</taxon>
        <taxon>Neoteleostei</taxon>
        <taxon>Acanthomorphata</taxon>
        <taxon>Carangaria</taxon>
        <taxon>Pleuronectiformes</taxon>
        <taxon>Pleuronectoidei</taxon>
        <taxon>Soleidae</taxon>
        <taxon>Solea</taxon>
    </lineage>
</organism>
<evidence type="ECO:0000313" key="3">
    <source>
        <dbReference type="Proteomes" id="UP000693946"/>
    </source>
</evidence>
<dbReference type="AlphaFoldDB" id="A0AAV6PYD0"/>
<keyword evidence="3" id="KW-1185">Reference proteome</keyword>
<comment type="caution">
    <text evidence="2">The sequence shown here is derived from an EMBL/GenBank/DDBJ whole genome shotgun (WGS) entry which is preliminary data.</text>
</comment>
<accession>A0AAV6PYD0</accession>
<dbReference type="Proteomes" id="UP000693946">
    <property type="component" value="Linkage Group LG8"/>
</dbReference>
<feature type="compositionally biased region" description="Basic and acidic residues" evidence="1">
    <location>
        <begin position="184"/>
        <end position="197"/>
    </location>
</feature>
<evidence type="ECO:0000313" key="2">
    <source>
        <dbReference type="EMBL" id="KAG7479115.1"/>
    </source>
</evidence>
<evidence type="ECO:0000256" key="1">
    <source>
        <dbReference type="SAM" id="MobiDB-lite"/>
    </source>
</evidence>
<protein>
    <submittedName>
        <fullName evidence="2">Uncharacterized protein</fullName>
    </submittedName>
</protein>